<dbReference type="AlphaFoldDB" id="A0AAE1ZBZ3"/>
<proteinExistence type="predicted"/>
<accession>A0AAE1ZBZ3</accession>
<protein>
    <submittedName>
        <fullName evidence="2">Uncharacterized protein</fullName>
    </submittedName>
</protein>
<comment type="caution">
    <text evidence="2">The sequence shown here is derived from an EMBL/GenBank/DDBJ whole genome shotgun (WGS) entry which is preliminary data.</text>
</comment>
<reference evidence="2" key="1">
    <citation type="submission" date="2022-04" db="EMBL/GenBank/DDBJ databases">
        <authorList>
            <person name="Xu L."/>
            <person name="Lv Z."/>
        </authorList>
    </citation>
    <scope>NUCLEOTIDE SEQUENCE</scope>
    <source>
        <strain evidence="2">LV_2022a</strain>
    </source>
</reference>
<gene>
    <name evidence="2" type="ORF">MN116_006503</name>
</gene>
<feature type="chain" id="PRO_5042114362" evidence="1">
    <location>
        <begin position="25"/>
        <end position="99"/>
    </location>
</feature>
<sequence>MICIQMNLTVLFVTMVTIGLLVNCNRIEYDYDVPLIDLYKMDYPSEIPNRELWYKHVHEPRHIKQKINLRTTVKRPQKSANYYYDLYRQSMLPTNEFLG</sequence>
<evidence type="ECO:0000313" key="3">
    <source>
        <dbReference type="Proteomes" id="UP001292079"/>
    </source>
</evidence>
<evidence type="ECO:0000313" key="2">
    <source>
        <dbReference type="EMBL" id="KAK4471002.1"/>
    </source>
</evidence>
<feature type="signal peptide" evidence="1">
    <location>
        <begin position="1"/>
        <end position="24"/>
    </location>
</feature>
<name>A0AAE1ZBZ3_SCHME</name>
<organism evidence="2 3">
    <name type="scientific">Schistosoma mekongi</name>
    <name type="common">Parasitic worm</name>
    <dbReference type="NCBI Taxonomy" id="38744"/>
    <lineage>
        <taxon>Eukaryota</taxon>
        <taxon>Metazoa</taxon>
        <taxon>Spiralia</taxon>
        <taxon>Lophotrochozoa</taxon>
        <taxon>Platyhelminthes</taxon>
        <taxon>Trematoda</taxon>
        <taxon>Digenea</taxon>
        <taxon>Strigeidida</taxon>
        <taxon>Schistosomatoidea</taxon>
        <taxon>Schistosomatidae</taxon>
        <taxon>Schistosoma</taxon>
    </lineage>
</organism>
<keyword evidence="3" id="KW-1185">Reference proteome</keyword>
<dbReference type="EMBL" id="JALJAT010000004">
    <property type="protein sequence ID" value="KAK4471002.1"/>
    <property type="molecule type" value="Genomic_DNA"/>
</dbReference>
<keyword evidence="1" id="KW-0732">Signal</keyword>
<evidence type="ECO:0000256" key="1">
    <source>
        <dbReference type="SAM" id="SignalP"/>
    </source>
</evidence>
<reference evidence="2" key="2">
    <citation type="journal article" date="2023" name="Infect Dis Poverty">
        <title>Chromosome-scale genome of the human blood fluke Schistosoma mekongi and its implications for public health.</title>
        <authorList>
            <person name="Zhou M."/>
            <person name="Xu L."/>
            <person name="Xu D."/>
            <person name="Chen W."/>
            <person name="Khan J."/>
            <person name="Hu Y."/>
            <person name="Huang H."/>
            <person name="Wei H."/>
            <person name="Zhang Y."/>
            <person name="Chusongsang P."/>
            <person name="Tanasarnprasert K."/>
            <person name="Hu X."/>
            <person name="Limpanont Y."/>
            <person name="Lv Z."/>
        </authorList>
    </citation>
    <scope>NUCLEOTIDE SEQUENCE</scope>
    <source>
        <strain evidence="2">LV_2022a</strain>
    </source>
</reference>
<dbReference type="Proteomes" id="UP001292079">
    <property type="component" value="Unassembled WGS sequence"/>
</dbReference>